<accession>A0A9N9JXJ3</accession>
<keyword evidence="2" id="KW-1185">Reference proteome</keyword>
<comment type="caution">
    <text evidence="1">The sequence shown here is derived from an EMBL/GenBank/DDBJ whole genome shotgun (WGS) entry which is preliminary data.</text>
</comment>
<evidence type="ECO:0000313" key="1">
    <source>
        <dbReference type="EMBL" id="CAG8796526.1"/>
    </source>
</evidence>
<protein>
    <submittedName>
        <fullName evidence="1">12473_t:CDS:1</fullName>
    </submittedName>
</protein>
<dbReference type="AlphaFoldDB" id="A0A9N9JXJ3"/>
<feature type="non-terminal residue" evidence="1">
    <location>
        <position position="1"/>
    </location>
</feature>
<proteinExistence type="predicted"/>
<evidence type="ECO:0000313" key="2">
    <source>
        <dbReference type="Proteomes" id="UP000789405"/>
    </source>
</evidence>
<dbReference type="EMBL" id="CAJVPY010031391">
    <property type="protein sequence ID" value="CAG8796526.1"/>
    <property type="molecule type" value="Genomic_DNA"/>
</dbReference>
<name>A0A9N9JXJ3_9GLOM</name>
<organism evidence="1 2">
    <name type="scientific">Dentiscutata erythropus</name>
    <dbReference type="NCBI Taxonomy" id="1348616"/>
    <lineage>
        <taxon>Eukaryota</taxon>
        <taxon>Fungi</taxon>
        <taxon>Fungi incertae sedis</taxon>
        <taxon>Mucoromycota</taxon>
        <taxon>Glomeromycotina</taxon>
        <taxon>Glomeromycetes</taxon>
        <taxon>Diversisporales</taxon>
        <taxon>Gigasporaceae</taxon>
        <taxon>Dentiscutata</taxon>
    </lineage>
</organism>
<gene>
    <name evidence="1" type="ORF">DERYTH_LOCUS22499</name>
</gene>
<dbReference type="Proteomes" id="UP000789405">
    <property type="component" value="Unassembled WGS sequence"/>
</dbReference>
<feature type="non-terminal residue" evidence="1">
    <location>
        <position position="94"/>
    </location>
</feature>
<reference evidence="1" key="1">
    <citation type="submission" date="2021-06" db="EMBL/GenBank/DDBJ databases">
        <authorList>
            <person name="Kallberg Y."/>
            <person name="Tangrot J."/>
            <person name="Rosling A."/>
        </authorList>
    </citation>
    <scope>NUCLEOTIDE SEQUENCE</scope>
    <source>
        <strain evidence="1">MA453B</strain>
    </source>
</reference>
<dbReference type="OrthoDB" id="2423777at2759"/>
<sequence>EMFKSTIVKINELDNKDEEDAFDYDEEQANQVKTKIYATLWHYYPDPTPQELVFALLDSRLKSLDFVKITNKLAAKDVLRNLYNNEKLLENGHE</sequence>